<feature type="region of interest" description="Disordered" evidence="2">
    <location>
        <begin position="227"/>
        <end position="252"/>
    </location>
</feature>
<keyword evidence="1" id="KW-0479">Metal-binding</keyword>
<dbReference type="PROSITE" id="PS50089">
    <property type="entry name" value="ZF_RING_2"/>
    <property type="match status" value="1"/>
</dbReference>
<evidence type="ECO:0000313" key="4">
    <source>
        <dbReference type="EMBL" id="KAK3247708.1"/>
    </source>
</evidence>
<keyword evidence="5" id="KW-1185">Reference proteome</keyword>
<sequence length="252" mass="27507">MKDFDAAVDLNYTLGLVGRAKVKLQKGDHQQALENLNLALEQRPHDGALYALRATIHTQTGDLDSAKKDDGQAELLDDGKECIICMDRRRATRLTPCQHAALCAPCAETIAKKTKSCPICAVFIEQIEYGDFLGATYNPSSSLGTMSGPNPVELLVSAARLAETMPIEELEALDDNTLRQMLPGMSPGSPQQRIQTRVPRFPEPEDAPQPTVSRSLQFTELPTITGAVRHSQQLPPLSSLSVATGWESEDRL</sequence>
<reference evidence="4 5" key="1">
    <citation type="journal article" date="2015" name="Genome Biol. Evol.">
        <title>Comparative Genomics of a Bacterivorous Green Alga Reveals Evolutionary Causalities and Consequences of Phago-Mixotrophic Mode of Nutrition.</title>
        <authorList>
            <person name="Burns J.A."/>
            <person name="Paasch A."/>
            <person name="Narechania A."/>
            <person name="Kim E."/>
        </authorList>
    </citation>
    <scope>NUCLEOTIDE SEQUENCE [LARGE SCALE GENOMIC DNA]</scope>
    <source>
        <strain evidence="4 5">PLY_AMNH</strain>
    </source>
</reference>
<dbReference type="GO" id="GO:0008270">
    <property type="term" value="F:zinc ion binding"/>
    <property type="evidence" value="ECO:0007669"/>
    <property type="project" value="UniProtKB-KW"/>
</dbReference>
<dbReference type="SUPFAM" id="SSF48452">
    <property type="entry name" value="TPR-like"/>
    <property type="match status" value="1"/>
</dbReference>
<dbReference type="Gene3D" id="1.25.40.10">
    <property type="entry name" value="Tetratricopeptide repeat domain"/>
    <property type="match status" value="1"/>
</dbReference>
<evidence type="ECO:0000256" key="1">
    <source>
        <dbReference type="PROSITE-ProRule" id="PRU00175"/>
    </source>
</evidence>
<dbReference type="GO" id="GO:0061630">
    <property type="term" value="F:ubiquitin protein ligase activity"/>
    <property type="evidence" value="ECO:0007669"/>
    <property type="project" value="UniProtKB-EC"/>
</dbReference>
<dbReference type="SMART" id="SM00184">
    <property type="entry name" value="RING"/>
    <property type="match status" value="1"/>
</dbReference>
<dbReference type="Proteomes" id="UP001190700">
    <property type="component" value="Unassembled WGS sequence"/>
</dbReference>
<dbReference type="Pfam" id="PF14559">
    <property type="entry name" value="TPR_19"/>
    <property type="match status" value="1"/>
</dbReference>
<feature type="compositionally biased region" description="Low complexity" evidence="2">
    <location>
        <begin position="231"/>
        <end position="241"/>
    </location>
</feature>
<dbReference type="InterPro" id="IPR011990">
    <property type="entry name" value="TPR-like_helical_dom_sf"/>
</dbReference>
<dbReference type="GO" id="GO:0005737">
    <property type="term" value="C:cytoplasm"/>
    <property type="evidence" value="ECO:0007669"/>
    <property type="project" value="UniProtKB-ARBA"/>
</dbReference>
<keyword evidence="1" id="KW-0863">Zinc-finger</keyword>
<dbReference type="AlphaFoldDB" id="A0AAE0C3J4"/>
<comment type="caution">
    <text evidence="4">The sequence shown here is derived from an EMBL/GenBank/DDBJ whole genome shotgun (WGS) entry which is preliminary data.</text>
</comment>
<dbReference type="EMBL" id="LGRX02028721">
    <property type="protein sequence ID" value="KAK3247708.1"/>
    <property type="molecule type" value="Genomic_DNA"/>
</dbReference>
<accession>A0AAE0C3J4</accession>
<dbReference type="Gene3D" id="3.30.40.10">
    <property type="entry name" value="Zinc/RING finger domain, C3HC4 (zinc finger)"/>
    <property type="match status" value="1"/>
</dbReference>
<gene>
    <name evidence="4" type="ORF">CYMTET_42801</name>
</gene>
<organism evidence="4 5">
    <name type="scientific">Cymbomonas tetramitiformis</name>
    <dbReference type="NCBI Taxonomy" id="36881"/>
    <lineage>
        <taxon>Eukaryota</taxon>
        <taxon>Viridiplantae</taxon>
        <taxon>Chlorophyta</taxon>
        <taxon>Pyramimonadophyceae</taxon>
        <taxon>Pyramimonadales</taxon>
        <taxon>Pyramimonadaceae</taxon>
        <taxon>Cymbomonas</taxon>
    </lineage>
</organism>
<dbReference type="InterPro" id="IPR045194">
    <property type="entry name" value="MGRN1/RNF157-like"/>
</dbReference>
<dbReference type="Pfam" id="PF13920">
    <property type="entry name" value="zf-C3HC4_3"/>
    <property type="match status" value="1"/>
</dbReference>
<dbReference type="GO" id="GO:0016567">
    <property type="term" value="P:protein ubiquitination"/>
    <property type="evidence" value="ECO:0007669"/>
    <property type="project" value="TreeGrafter"/>
</dbReference>
<dbReference type="PANTHER" id="PTHR22996:SF0">
    <property type="entry name" value="RE60872P-RELATED"/>
    <property type="match status" value="1"/>
</dbReference>
<keyword evidence="1" id="KW-0862">Zinc</keyword>
<name>A0AAE0C3J4_9CHLO</name>
<protein>
    <recommendedName>
        <fullName evidence="3">RING-type domain-containing protein</fullName>
    </recommendedName>
</protein>
<evidence type="ECO:0000259" key="3">
    <source>
        <dbReference type="PROSITE" id="PS50089"/>
    </source>
</evidence>
<dbReference type="InterPro" id="IPR001841">
    <property type="entry name" value="Znf_RING"/>
</dbReference>
<dbReference type="InterPro" id="IPR013083">
    <property type="entry name" value="Znf_RING/FYVE/PHD"/>
</dbReference>
<proteinExistence type="predicted"/>
<evidence type="ECO:0000256" key="2">
    <source>
        <dbReference type="SAM" id="MobiDB-lite"/>
    </source>
</evidence>
<dbReference type="SUPFAM" id="SSF57850">
    <property type="entry name" value="RING/U-box"/>
    <property type="match status" value="1"/>
</dbReference>
<feature type="domain" description="RING-type" evidence="3">
    <location>
        <begin position="82"/>
        <end position="120"/>
    </location>
</feature>
<evidence type="ECO:0000313" key="5">
    <source>
        <dbReference type="Proteomes" id="UP001190700"/>
    </source>
</evidence>
<dbReference type="PANTHER" id="PTHR22996">
    <property type="entry name" value="MAHOGUNIN"/>
    <property type="match status" value="1"/>
</dbReference>